<evidence type="ECO:0000313" key="2">
    <source>
        <dbReference type="Proteomes" id="UP000199545"/>
    </source>
</evidence>
<reference evidence="1 2" key="1">
    <citation type="submission" date="2016-10" db="EMBL/GenBank/DDBJ databases">
        <authorList>
            <person name="de Groot N.N."/>
        </authorList>
    </citation>
    <scope>NUCLEOTIDE SEQUENCE [LARGE SCALE GENOMIC DNA]</scope>
    <source>
        <strain evidence="1 2">DSM 44778</strain>
    </source>
</reference>
<dbReference type="STRING" id="46223.SAMN05421852_10512"/>
<sequence>MLGKIIEIVLGIFGFFSLSSTMFDKGCLMKTSKADRLKELMKLSHLVHEWFMAIKNDFLYSMKRPKRNADYFFRCYRQLVVMSLLLNPEELIFLEKNLVQMKELAHSFYQFDQEIKGMMLEKIKERSKEELLRELNVQSKSSLNDKWCTQKREQHRKLEERRLQYLAEQMGSEPNRWFQFLISQKDLIMDEWTQKKVIPFIQCYESIMQQIQHLMDQER</sequence>
<dbReference type="AlphaFoldDB" id="A0A1I3NXG1"/>
<keyword evidence="2" id="KW-1185">Reference proteome</keyword>
<dbReference type="EMBL" id="FORR01000005">
    <property type="protein sequence ID" value="SFJ13974.1"/>
    <property type="molecule type" value="Genomic_DNA"/>
</dbReference>
<name>A0A1I3NXG1_9BACL</name>
<dbReference type="Proteomes" id="UP000199545">
    <property type="component" value="Unassembled WGS sequence"/>
</dbReference>
<accession>A0A1I3NXG1</accession>
<protein>
    <submittedName>
        <fullName evidence="1">Uncharacterized protein</fullName>
    </submittedName>
</protein>
<evidence type="ECO:0000313" key="1">
    <source>
        <dbReference type="EMBL" id="SFJ13974.1"/>
    </source>
</evidence>
<gene>
    <name evidence="1" type="ORF">SAMN05421852_10512</name>
</gene>
<organism evidence="1 2">
    <name type="scientific">Thermoflavimicrobium dichotomicum</name>
    <dbReference type="NCBI Taxonomy" id="46223"/>
    <lineage>
        <taxon>Bacteria</taxon>
        <taxon>Bacillati</taxon>
        <taxon>Bacillota</taxon>
        <taxon>Bacilli</taxon>
        <taxon>Bacillales</taxon>
        <taxon>Thermoactinomycetaceae</taxon>
        <taxon>Thermoflavimicrobium</taxon>
    </lineage>
</organism>
<proteinExistence type="predicted"/>